<feature type="transmembrane region" description="Helical" evidence="6">
    <location>
        <begin position="42"/>
        <end position="61"/>
    </location>
</feature>
<dbReference type="InterPro" id="IPR017452">
    <property type="entry name" value="GPCR_Rhodpsn_7TM"/>
</dbReference>
<keyword evidence="5" id="KW-0675">Receptor</keyword>
<feature type="transmembrane region" description="Helical" evidence="6">
    <location>
        <begin position="87"/>
        <end position="110"/>
    </location>
</feature>
<feature type="transmembrane region" description="Helical" evidence="6">
    <location>
        <begin position="258"/>
        <end position="275"/>
    </location>
</feature>
<dbReference type="PROSITE" id="PS00237">
    <property type="entry name" value="G_PROTEIN_RECEP_F1_1"/>
    <property type="match status" value="1"/>
</dbReference>
<feature type="transmembrane region" description="Helical" evidence="6">
    <location>
        <begin position="174"/>
        <end position="197"/>
    </location>
</feature>
<dbReference type="PROSITE" id="PS50262">
    <property type="entry name" value="G_PROTEIN_RECEP_F1_2"/>
    <property type="match status" value="1"/>
</dbReference>
<name>A0AA85JRQ5_TRIRE</name>
<reference evidence="9" key="2">
    <citation type="submission" date="2023-11" db="UniProtKB">
        <authorList>
            <consortium name="WormBaseParasite"/>
        </authorList>
    </citation>
    <scope>IDENTIFICATION</scope>
</reference>
<evidence type="ECO:0000256" key="2">
    <source>
        <dbReference type="ARBA" id="ARBA00022692"/>
    </source>
</evidence>
<evidence type="ECO:0000259" key="7">
    <source>
        <dbReference type="PROSITE" id="PS50262"/>
    </source>
</evidence>
<proteinExistence type="inferred from homology"/>
<evidence type="ECO:0000313" key="8">
    <source>
        <dbReference type="Proteomes" id="UP000050795"/>
    </source>
</evidence>
<evidence type="ECO:0000256" key="5">
    <source>
        <dbReference type="RuleBase" id="RU000688"/>
    </source>
</evidence>
<evidence type="ECO:0000256" key="3">
    <source>
        <dbReference type="ARBA" id="ARBA00022989"/>
    </source>
</evidence>
<dbReference type="GO" id="GO:0004930">
    <property type="term" value="F:G protein-coupled receptor activity"/>
    <property type="evidence" value="ECO:0007669"/>
    <property type="project" value="UniProtKB-KW"/>
</dbReference>
<dbReference type="GO" id="GO:0016020">
    <property type="term" value="C:membrane"/>
    <property type="evidence" value="ECO:0007669"/>
    <property type="project" value="UniProtKB-SubCell"/>
</dbReference>
<comment type="similarity">
    <text evidence="5">Belongs to the G-protein coupled receptor 1 family.</text>
</comment>
<dbReference type="SUPFAM" id="SSF81321">
    <property type="entry name" value="Family A G protein-coupled receptor-like"/>
    <property type="match status" value="1"/>
</dbReference>
<organism evidence="8 9">
    <name type="scientific">Trichobilharzia regenti</name>
    <name type="common">Nasal bird schistosome</name>
    <dbReference type="NCBI Taxonomy" id="157069"/>
    <lineage>
        <taxon>Eukaryota</taxon>
        <taxon>Metazoa</taxon>
        <taxon>Spiralia</taxon>
        <taxon>Lophotrochozoa</taxon>
        <taxon>Platyhelminthes</taxon>
        <taxon>Trematoda</taxon>
        <taxon>Digenea</taxon>
        <taxon>Strigeidida</taxon>
        <taxon>Schistosomatoidea</taxon>
        <taxon>Schistosomatidae</taxon>
        <taxon>Trichobilharzia</taxon>
    </lineage>
</organism>
<keyword evidence="2 5" id="KW-0812">Transmembrane</keyword>
<keyword evidence="5" id="KW-0297">G-protein coupled receptor</keyword>
<feature type="domain" description="G-protein coupled receptors family 1 profile" evidence="7">
    <location>
        <begin position="22"/>
        <end position="295"/>
    </location>
</feature>
<dbReference type="PANTHER" id="PTHR45698:SF1">
    <property type="entry name" value="TRACE AMINE-ASSOCIATED RECEPTOR 13C-LIKE"/>
    <property type="match status" value="1"/>
</dbReference>
<feature type="transmembrane region" description="Helical" evidence="6">
    <location>
        <begin position="122"/>
        <end position="150"/>
    </location>
</feature>
<dbReference type="InterPro" id="IPR000276">
    <property type="entry name" value="GPCR_Rhodpsn"/>
</dbReference>
<dbReference type="PANTHER" id="PTHR45698">
    <property type="entry name" value="TRACE AMINE-ASSOCIATED RECEPTOR 19N-RELATED"/>
    <property type="match status" value="1"/>
</dbReference>
<evidence type="ECO:0000256" key="6">
    <source>
        <dbReference type="SAM" id="Phobius"/>
    </source>
</evidence>
<comment type="subcellular location">
    <subcellularLocation>
        <location evidence="1">Membrane</location>
    </subcellularLocation>
</comment>
<dbReference type="PRINTS" id="PR00237">
    <property type="entry name" value="GPCRRHODOPSN"/>
</dbReference>
<dbReference type="AlphaFoldDB" id="A0AA85JRQ5"/>
<feature type="transmembrane region" description="Helical" evidence="6">
    <location>
        <begin position="282"/>
        <end position="302"/>
    </location>
</feature>
<accession>A0AA85JRQ5</accession>
<protein>
    <recommendedName>
        <fullName evidence="7">G-protein coupled receptors family 1 profile domain-containing protein</fullName>
    </recommendedName>
</protein>
<keyword evidence="4 6" id="KW-0472">Membrane</keyword>
<dbReference type="CDD" id="cd00637">
    <property type="entry name" value="7tm_classA_rhodopsin-like"/>
    <property type="match status" value="1"/>
</dbReference>
<evidence type="ECO:0000256" key="1">
    <source>
        <dbReference type="ARBA" id="ARBA00004370"/>
    </source>
</evidence>
<dbReference type="Proteomes" id="UP000050795">
    <property type="component" value="Unassembled WGS sequence"/>
</dbReference>
<reference evidence="8" key="1">
    <citation type="submission" date="2022-06" db="EMBL/GenBank/DDBJ databases">
        <authorList>
            <person name="Berger JAMES D."/>
            <person name="Berger JAMES D."/>
        </authorList>
    </citation>
    <scope>NUCLEOTIDE SEQUENCE [LARGE SCALE GENOMIC DNA]</scope>
</reference>
<feature type="transmembrane region" description="Helical" evidence="6">
    <location>
        <begin position="6"/>
        <end position="30"/>
    </location>
</feature>
<evidence type="ECO:0000256" key="4">
    <source>
        <dbReference type="ARBA" id="ARBA00023136"/>
    </source>
</evidence>
<sequence>MLYVQFPLRVIITIEGFIGAILNSLSLFVVFKTRFGSRSTTLMLRLQPIFDMSACFLYAMYTATENGRPTKILFIDKILCYLWSNNIAFWLGVVLSVHNIVCISVDRFIAVLFPIVYKQHQLLIIVMFAIYEFCMIGLLFVPIIFFRLFINGTCTYVTGPDGIDSNVYIAFRGYTWLIFQYILPLITVTMCHALIVIQMKKRQRRSTKSLSVAEISHIDGLQQHVDHASNENKRLVGLVVITALMSSQQAILHSYENIRYFLTMLNIVIFSYGTVGQQMGPFLILLSSCINPCILIGTTVSLRRQFSSYVHKIWTVIRRK</sequence>
<dbReference type="WBParaSite" id="TREG1_47290.1">
    <property type="protein sequence ID" value="TREG1_47290.1"/>
    <property type="gene ID" value="TREG1_47290"/>
</dbReference>
<evidence type="ECO:0000313" key="9">
    <source>
        <dbReference type="WBParaSite" id="TREG1_47290.1"/>
    </source>
</evidence>
<dbReference type="Pfam" id="PF00001">
    <property type="entry name" value="7tm_1"/>
    <property type="match status" value="1"/>
</dbReference>
<keyword evidence="5" id="KW-0807">Transducer</keyword>
<keyword evidence="8" id="KW-1185">Reference proteome</keyword>
<dbReference type="Gene3D" id="1.20.1070.10">
    <property type="entry name" value="Rhodopsin 7-helix transmembrane proteins"/>
    <property type="match status" value="1"/>
</dbReference>
<keyword evidence="3 6" id="KW-1133">Transmembrane helix</keyword>